<reference evidence="1" key="1">
    <citation type="journal article" date="2015" name="Nature">
        <title>Complex archaea that bridge the gap between prokaryotes and eukaryotes.</title>
        <authorList>
            <person name="Spang A."/>
            <person name="Saw J.H."/>
            <person name="Jorgensen S.L."/>
            <person name="Zaremba-Niedzwiedzka K."/>
            <person name="Martijn J."/>
            <person name="Lind A.E."/>
            <person name="van Eijk R."/>
            <person name="Schleper C."/>
            <person name="Guy L."/>
            <person name="Ettema T.J."/>
        </authorList>
    </citation>
    <scope>NUCLEOTIDE SEQUENCE</scope>
</reference>
<dbReference type="AlphaFoldDB" id="A0A0F9AK86"/>
<protein>
    <recommendedName>
        <fullName evidence="2">Sulfotransferase domain-containing protein</fullName>
    </recommendedName>
</protein>
<gene>
    <name evidence="1" type="ORF">LCGC14_2839060</name>
</gene>
<sequence>MQSMIQGRVVDPNAHWIVKGDVGIRCFPRVGSQSLLRTYSYNQNLEKWLNCKQKFIVVRNPWERLLSAWAMFWPPQDFGMEARGYPPCKSLDNLLIYLSSTLQSDLDLHTRSMVSQLVGIELKGSTVVSLAYMSANPPMEVSQKDVGVHLHKTMIAPPVKFSAENFRRWRLAYDSDWRLWELAKKVPHER</sequence>
<accession>A0A0F9AK86</accession>
<proteinExistence type="predicted"/>
<comment type="caution">
    <text evidence="1">The sequence shown here is derived from an EMBL/GenBank/DDBJ whole genome shotgun (WGS) entry which is preliminary data.</text>
</comment>
<evidence type="ECO:0008006" key="2">
    <source>
        <dbReference type="Google" id="ProtNLM"/>
    </source>
</evidence>
<organism evidence="1">
    <name type="scientific">marine sediment metagenome</name>
    <dbReference type="NCBI Taxonomy" id="412755"/>
    <lineage>
        <taxon>unclassified sequences</taxon>
        <taxon>metagenomes</taxon>
        <taxon>ecological metagenomes</taxon>
    </lineage>
</organism>
<name>A0A0F9AK86_9ZZZZ</name>
<evidence type="ECO:0000313" key="1">
    <source>
        <dbReference type="EMBL" id="KKK78884.1"/>
    </source>
</evidence>
<dbReference type="EMBL" id="LAZR01054283">
    <property type="protein sequence ID" value="KKK78884.1"/>
    <property type="molecule type" value="Genomic_DNA"/>
</dbReference>